<dbReference type="AlphaFoldDB" id="A0A5A7P9H5"/>
<dbReference type="Pfam" id="PF16526">
    <property type="entry name" value="CLZ"/>
    <property type="match status" value="1"/>
</dbReference>
<comment type="caution">
    <text evidence="3">The sequence shown here is derived from an EMBL/GenBank/DDBJ whole genome shotgun (WGS) entry which is preliminary data.</text>
</comment>
<keyword evidence="1" id="KW-0175">Coiled coil</keyword>
<reference evidence="4" key="1">
    <citation type="journal article" date="2019" name="Curr. Biol.">
        <title>Genome Sequence of Striga asiatica Provides Insight into the Evolution of Plant Parasitism.</title>
        <authorList>
            <person name="Yoshida S."/>
            <person name="Kim S."/>
            <person name="Wafula E.K."/>
            <person name="Tanskanen J."/>
            <person name="Kim Y.M."/>
            <person name="Honaas L."/>
            <person name="Yang Z."/>
            <person name="Spallek T."/>
            <person name="Conn C.E."/>
            <person name="Ichihashi Y."/>
            <person name="Cheong K."/>
            <person name="Cui S."/>
            <person name="Der J.P."/>
            <person name="Gundlach H."/>
            <person name="Jiao Y."/>
            <person name="Hori C."/>
            <person name="Ishida J.K."/>
            <person name="Kasahara H."/>
            <person name="Kiba T."/>
            <person name="Kim M.S."/>
            <person name="Koo N."/>
            <person name="Laohavisit A."/>
            <person name="Lee Y.H."/>
            <person name="Lumba S."/>
            <person name="McCourt P."/>
            <person name="Mortimer J.C."/>
            <person name="Mutuku J.M."/>
            <person name="Nomura T."/>
            <person name="Sasaki-Sekimoto Y."/>
            <person name="Seto Y."/>
            <person name="Wang Y."/>
            <person name="Wakatake T."/>
            <person name="Sakakibara H."/>
            <person name="Demura T."/>
            <person name="Yamaguchi S."/>
            <person name="Yoneyama K."/>
            <person name="Manabe R.I."/>
            <person name="Nelson D.C."/>
            <person name="Schulman A.H."/>
            <person name="Timko M.P."/>
            <person name="dePamphilis C.W."/>
            <person name="Choi D."/>
            <person name="Shirasu K."/>
        </authorList>
    </citation>
    <scope>NUCLEOTIDE SEQUENCE [LARGE SCALE GENOMIC DNA]</scope>
    <source>
        <strain evidence="4">cv. UVA1</strain>
    </source>
</reference>
<accession>A0A5A7P9H5</accession>
<dbReference type="Proteomes" id="UP000325081">
    <property type="component" value="Unassembled WGS sequence"/>
</dbReference>
<feature type="domain" description="Cyclic nucleotide-gated channel C-terminal leucine zipper" evidence="2">
    <location>
        <begin position="73"/>
        <end position="117"/>
    </location>
</feature>
<gene>
    <name evidence="3" type="ORF">STAS_05084</name>
</gene>
<evidence type="ECO:0000256" key="1">
    <source>
        <dbReference type="SAM" id="Coils"/>
    </source>
</evidence>
<sequence>MAAGKVTKIAAPDEKDEVAEFVAARLRQEERETTEIFKEGDEGRFVGDNGGCNFFFWVDSPTCDLPEKSMPGLLKKMKALERANENFKFENTKLEEKVEKLEEKIEKLQKKVEKLQALNKRIR</sequence>
<evidence type="ECO:0000313" key="3">
    <source>
        <dbReference type="EMBL" id="GER29234.1"/>
    </source>
</evidence>
<evidence type="ECO:0000313" key="4">
    <source>
        <dbReference type="Proteomes" id="UP000325081"/>
    </source>
</evidence>
<proteinExistence type="predicted"/>
<keyword evidence="4" id="KW-1185">Reference proteome</keyword>
<feature type="coiled-coil region" evidence="1">
    <location>
        <begin position="77"/>
        <end position="121"/>
    </location>
</feature>
<protein>
    <submittedName>
        <fullName evidence="3">Galactose oxidase/kelch repeat superfamily protein</fullName>
    </submittedName>
</protein>
<dbReference type="InterPro" id="IPR032406">
    <property type="entry name" value="CLZ_dom"/>
</dbReference>
<evidence type="ECO:0000259" key="2">
    <source>
        <dbReference type="Pfam" id="PF16526"/>
    </source>
</evidence>
<name>A0A5A7P9H5_STRAF</name>
<dbReference type="EMBL" id="BKCP01003447">
    <property type="protein sequence ID" value="GER29234.1"/>
    <property type="molecule type" value="Genomic_DNA"/>
</dbReference>
<organism evidence="3 4">
    <name type="scientific">Striga asiatica</name>
    <name type="common">Asiatic witchweed</name>
    <name type="synonym">Buchnera asiatica</name>
    <dbReference type="NCBI Taxonomy" id="4170"/>
    <lineage>
        <taxon>Eukaryota</taxon>
        <taxon>Viridiplantae</taxon>
        <taxon>Streptophyta</taxon>
        <taxon>Embryophyta</taxon>
        <taxon>Tracheophyta</taxon>
        <taxon>Spermatophyta</taxon>
        <taxon>Magnoliopsida</taxon>
        <taxon>eudicotyledons</taxon>
        <taxon>Gunneridae</taxon>
        <taxon>Pentapetalae</taxon>
        <taxon>asterids</taxon>
        <taxon>lamiids</taxon>
        <taxon>Lamiales</taxon>
        <taxon>Orobanchaceae</taxon>
        <taxon>Buchnereae</taxon>
        <taxon>Striga</taxon>
    </lineage>
</organism>